<organism evidence="1 2">
    <name type="scientific">Brachionus plicatilis</name>
    <name type="common">Marine rotifer</name>
    <name type="synonym">Brachionus muelleri</name>
    <dbReference type="NCBI Taxonomy" id="10195"/>
    <lineage>
        <taxon>Eukaryota</taxon>
        <taxon>Metazoa</taxon>
        <taxon>Spiralia</taxon>
        <taxon>Gnathifera</taxon>
        <taxon>Rotifera</taxon>
        <taxon>Eurotatoria</taxon>
        <taxon>Monogononta</taxon>
        <taxon>Pseudotrocha</taxon>
        <taxon>Ploima</taxon>
        <taxon>Brachionidae</taxon>
        <taxon>Brachionus</taxon>
    </lineage>
</organism>
<dbReference type="EMBL" id="REGN01001234">
    <property type="protein sequence ID" value="RNA36117.1"/>
    <property type="molecule type" value="Genomic_DNA"/>
</dbReference>
<sequence length="108" mass="12815">MRYFSSKSVCRNLDSAVVLLRANLMIFKEILEKFVEFLLEVIISKRPINMILCLKKFSRSKIVKIKIMITKAAIKLDIQKRIIGNSNKRFFFLLSKIEFKLFKNIRKN</sequence>
<dbReference type="AlphaFoldDB" id="A0A3M7SKI7"/>
<keyword evidence="2" id="KW-1185">Reference proteome</keyword>
<reference evidence="1 2" key="1">
    <citation type="journal article" date="2018" name="Sci. Rep.">
        <title>Genomic signatures of local adaptation to the degree of environmental predictability in rotifers.</title>
        <authorList>
            <person name="Franch-Gras L."/>
            <person name="Hahn C."/>
            <person name="Garcia-Roger E.M."/>
            <person name="Carmona M.J."/>
            <person name="Serra M."/>
            <person name="Gomez A."/>
        </authorList>
    </citation>
    <scope>NUCLEOTIDE SEQUENCE [LARGE SCALE GENOMIC DNA]</scope>
    <source>
        <strain evidence="1">HYR1</strain>
    </source>
</reference>
<comment type="caution">
    <text evidence="1">The sequence shown here is derived from an EMBL/GenBank/DDBJ whole genome shotgun (WGS) entry which is preliminary data.</text>
</comment>
<protein>
    <submittedName>
        <fullName evidence="1">Uncharacterized protein</fullName>
    </submittedName>
</protein>
<accession>A0A3M7SKI7</accession>
<proteinExistence type="predicted"/>
<name>A0A3M7SKI7_BRAPC</name>
<gene>
    <name evidence="1" type="ORF">BpHYR1_054241</name>
</gene>
<evidence type="ECO:0000313" key="2">
    <source>
        <dbReference type="Proteomes" id="UP000276133"/>
    </source>
</evidence>
<dbReference type="Proteomes" id="UP000276133">
    <property type="component" value="Unassembled WGS sequence"/>
</dbReference>
<evidence type="ECO:0000313" key="1">
    <source>
        <dbReference type="EMBL" id="RNA36117.1"/>
    </source>
</evidence>